<sequence>MKGMLNMDKSIGEALRDIRKIKGYTQNEIVTTNLSRSTIAKIETNLINPSYDRITIFCKQIGISLDEVIYYQHNYSVSEKEKLIHEFRNLNNSIYKDPINKLISELDSYLLIDNDLQIIELKAILKAITIFTETDNVELARKEVLFIWERLEKQDEWFHFDILILAYIIFVFEDETLENVANKLMREIDKFSYFVNYKRLKLGLVLNLALFLKFAGKMDQTIKYIDTGIQLATDIDNLSIKYLAYHRKAEYLLYNSDVEQAINLHNKALSFFEFIEDKSMYEDLKNDWLKAKEQFNIQIKE</sequence>
<dbReference type="Pfam" id="PF01381">
    <property type="entry name" value="HTH_3"/>
    <property type="match status" value="1"/>
</dbReference>
<evidence type="ECO:0000313" key="3">
    <source>
        <dbReference type="Proteomes" id="UP000427828"/>
    </source>
</evidence>
<reference evidence="2 3" key="1">
    <citation type="submission" date="2018-06" db="EMBL/GenBank/DDBJ databases">
        <authorList>
            <consortium name="GenomeTrakr: Next Generation Sequencing Network for Food Pathogen Tracability"/>
        </authorList>
    </citation>
    <scope>NUCLEOTIDE SEQUENCE [LARGE SCALE GENOMIC DNA]</scope>
    <source>
        <strain evidence="2 3">FLAG-51482A</strain>
    </source>
</reference>
<gene>
    <name evidence="2" type="ORF">BCZ19_05495</name>
</gene>
<dbReference type="CDD" id="cd00093">
    <property type="entry name" value="HTH_XRE"/>
    <property type="match status" value="1"/>
</dbReference>
<dbReference type="PROSITE" id="PS50943">
    <property type="entry name" value="HTH_CROC1"/>
    <property type="match status" value="1"/>
</dbReference>
<dbReference type="InterPro" id="IPR011990">
    <property type="entry name" value="TPR-like_helical_dom_sf"/>
</dbReference>
<dbReference type="Pfam" id="PF21259">
    <property type="entry name" value="Rgg_C"/>
    <property type="match status" value="1"/>
</dbReference>
<dbReference type="Proteomes" id="UP000427828">
    <property type="component" value="Unassembled WGS sequence"/>
</dbReference>
<dbReference type="GO" id="GO:0003677">
    <property type="term" value="F:DNA binding"/>
    <property type="evidence" value="ECO:0007669"/>
    <property type="project" value="InterPro"/>
</dbReference>
<dbReference type="InterPro" id="IPR010057">
    <property type="entry name" value="Transcription_activator_Rgg_C"/>
</dbReference>
<dbReference type="InterPro" id="IPR001387">
    <property type="entry name" value="Cro/C1-type_HTH"/>
</dbReference>
<dbReference type="EMBL" id="AALAQH010000002">
    <property type="protein sequence ID" value="ECX6924114.1"/>
    <property type="molecule type" value="Genomic_DNA"/>
</dbReference>
<feature type="domain" description="HTH cro/C1-type" evidence="1">
    <location>
        <begin position="15"/>
        <end position="68"/>
    </location>
</feature>
<name>A0A826CNU6_LISMN</name>
<dbReference type="InterPro" id="IPR010982">
    <property type="entry name" value="Lambda_DNA-bd_dom_sf"/>
</dbReference>
<organism evidence="2 3">
    <name type="scientific">Listeria monocytogenes</name>
    <dbReference type="NCBI Taxonomy" id="1639"/>
    <lineage>
        <taxon>Bacteria</taxon>
        <taxon>Bacillati</taxon>
        <taxon>Bacillota</taxon>
        <taxon>Bacilli</taxon>
        <taxon>Bacillales</taxon>
        <taxon>Listeriaceae</taxon>
        <taxon>Listeria</taxon>
    </lineage>
</organism>
<dbReference type="InterPro" id="IPR053163">
    <property type="entry name" value="HTH-type_regulator_Rgg"/>
</dbReference>
<dbReference type="PANTHER" id="PTHR37038">
    <property type="entry name" value="TRANSCRIPTIONAL REGULATOR-RELATED"/>
    <property type="match status" value="1"/>
</dbReference>
<dbReference type="AlphaFoldDB" id="A0A826CNU6"/>
<dbReference type="SUPFAM" id="SSF48452">
    <property type="entry name" value="TPR-like"/>
    <property type="match status" value="1"/>
</dbReference>
<evidence type="ECO:0000313" key="2">
    <source>
        <dbReference type="EMBL" id="ECX6924114.1"/>
    </source>
</evidence>
<dbReference type="PANTHER" id="PTHR37038:SF13">
    <property type="entry name" value="HTH CRO_C1-TYPE DOMAIN-CONTAINING PROTEIN"/>
    <property type="match status" value="1"/>
</dbReference>
<proteinExistence type="predicted"/>
<dbReference type="SMART" id="SM00530">
    <property type="entry name" value="HTH_XRE"/>
    <property type="match status" value="1"/>
</dbReference>
<dbReference type="SUPFAM" id="SSF47413">
    <property type="entry name" value="lambda repressor-like DNA-binding domains"/>
    <property type="match status" value="1"/>
</dbReference>
<comment type="caution">
    <text evidence="2">The sequence shown here is derived from an EMBL/GenBank/DDBJ whole genome shotgun (WGS) entry which is preliminary data.</text>
</comment>
<dbReference type="Gene3D" id="1.25.40.10">
    <property type="entry name" value="Tetratricopeptide repeat domain"/>
    <property type="match status" value="1"/>
</dbReference>
<protein>
    <submittedName>
        <fullName evidence="2">Rgg/GadR/MutR family transcriptional regulator</fullName>
    </submittedName>
</protein>
<evidence type="ECO:0000259" key="1">
    <source>
        <dbReference type="PROSITE" id="PS50943"/>
    </source>
</evidence>
<accession>A0A826CNU6</accession>